<keyword evidence="2 9" id="KW-0489">Methyltransferase</keyword>
<evidence type="ECO:0000256" key="6">
    <source>
        <dbReference type="ARBA" id="ARBA00022884"/>
    </source>
</evidence>
<keyword evidence="3 9" id="KW-0808">Transferase</keyword>
<dbReference type="PROSITE" id="PS51626">
    <property type="entry name" value="SAM_MT_TRM1"/>
    <property type="match status" value="1"/>
</dbReference>
<dbReference type="GO" id="GO:0002940">
    <property type="term" value="P:tRNA N2-guanine methylation"/>
    <property type="evidence" value="ECO:0007669"/>
    <property type="project" value="TreeGrafter"/>
</dbReference>
<sequence length="580" mass="64368">MKDDQDVKTIREGKATIIVPRGAEVGEDQREVQKVFYNPIQQYNRDLSVLAIKTYGEIMHEKRCATRNERPRNQKKRKRPVGEDDAPAQTSTNDAADNEAAPGAGSDPTAPSMPSKFKILDALSASGLRALRYAHEIPFASHVVANDLSETAAEAIRKNVQNNGLEDRVTVANEDALAYMYRFIADGLANRDKRGNVVKKDHFDVIDLDPYGTAAPFFDAAVQSVRDDGGLLCVTCTDSAIWAGHSYAEKTYALYGGIPTKGLHAHESGLRLILHAIATSAARYGLAIEPQLSLSIDYYTKVFVRVVKSQHAVKFLGAKTMLVYNCDQGCGAWETQRLMQAKETPNKNKSGGTYYKHIMSLGPTTDVKCAHCGWKMHLAGPMYAGHLHSRDFVERLEQQVSQADPSVYGTLKRLQGMLHTVKEEFIPFSYTDESPAPTGDAALADYDKYPFFIMTGKLSHTLSCATPPFDSIRGALKHLGYQVGRSHCRPGSIKTDAPWSVVWYIMTEWIRQKSPIKPENVKPTTPGYRILQRAGLVPEAESQQLGAEKKENGTTEQEEVVRYQMNPEVNWGPLTKASRR</sequence>
<keyword evidence="5 9" id="KW-0819">tRNA processing</keyword>
<dbReference type="GO" id="GO:0160104">
    <property type="term" value="F:tRNA (guanine(26)-N2)-dimethyltransferase activity"/>
    <property type="evidence" value="ECO:0007669"/>
    <property type="project" value="UniProtKB-UniRule"/>
</dbReference>
<keyword evidence="1 9" id="KW-0820">tRNA-binding</keyword>
<evidence type="ECO:0000256" key="9">
    <source>
        <dbReference type="PROSITE-ProRule" id="PRU00958"/>
    </source>
</evidence>
<dbReference type="NCBIfam" id="TIGR00308">
    <property type="entry name" value="TRM1"/>
    <property type="match status" value="1"/>
</dbReference>
<keyword evidence="12" id="KW-1185">Reference proteome</keyword>
<gene>
    <name evidence="11" type="ORF">B0I35DRAFT_345022</name>
</gene>
<dbReference type="Pfam" id="PF02005">
    <property type="entry name" value="TRM"/>
    <property type="match status" value="2"/>
</dbReference>
<dbReference type="InterPro" id="IPR002905">
    <property type="entry name" value="Trm1"/>
</dbReference>
<evidence type="ECO:0000256" key="7">
    <source>
        <dbReference type="ARBA" id="ARBA00039099"/>
    </source>
</evidence>
<comment type="similarity">
    <text evidence="9">Belongs to the class I-like SAM-binding methyltransferase superfamily. Trm1 family.</text>
</comment>
<dbReference type="InterPro" id="IPR029063">
    <property type="entry name" value="SAM-dependent_MTases_sf"/>
</dbReference>
<dbReference type="InterPro" id="IPR042296">
    <property type="entry name" value="tRNA_met_Trm1_C"/>
</dbReference>
<feature type="region of interest" description="Disordered" evidence="10">
    <location>
        <begin position="63"/>
        <end position="113"/>
    </location>
</feature>
<dbReference type="Gene3D" id="3.40.50.150">
    <property type="entry name" value="Vaccinia Virus protein VP39"/>
    <property type="match status" value="1"/>
</dbReference>
<evidence type="ECO:0000256" key="10">
    <source>
        <dbReference type="SAM" id="MobiDB-lite"/>
    </source>
</evidence>
<dbReference type="SUPFAM" id="SSF53335">
    <property type="entry name" value="S-adenosyl-L-methionine-dependent methyltransferases"/>
    <property type="match status" value="1"/>
</dbReference>
<evidence type="ECO:0000256" key="3">
    <source>
        <dbReference type="ARBA" id="ARBA00022679"/>
    </source>
</evidence>
<protein>
    <recommendedName>
        <fullName evidence="7 9">tRNA (guanine(26)-N(2))-dimethyltransferase</fullName>
        <ecNumber evidence="7 9">2.1.1.216</ecNumber>
    </recommendedName>
</protein>
<evidence type="ECO:0000256" key="1">
    <source>
        <dbReference type="ARBA" id="ARBA00022555"/>
    </source>
</evidence>
<dbReference type="GO" id="GO:0000049">
    <property type="term" value="F:tRNA binding"/>
    <property type="evidence" value="ECO:0007669"/>
    <property type="project" value="UniProtKB-UniRule"/>
</dbReference>
<dbReference type="Proteomes" id="UP000813444">
    <property type="component" value="Unassembled WGS sequence"/>
</dbReference>
<dbReference type="CDD" id="cd02440">
    <property type="entry name" value="AdoMet_MTases"/>
    <property type="match status" value="1"/>
</dbReference>
<evidence type="ECO:0000256" key="8">
    <source>
        <dbReference type="ARBA" id="ARBA00051897"/>
    </source>
</evidence>
<comment type="catalytic activity">
    <reaction evidence="8 9">
        <text>guanosine(26) in tRNA + 2 S-adenosyl-L-methionine = N(2)-dimethylguanosine(26) in tRNA + 2 S-adenosyl-L-homocysteine + 2 H(+)</text>
        <dbReference type="Rhea" id="RHEA:43140"/>
        <dbReference type="Rhea" id="RHEA-COMP:10359"/>
        <dbReference type="Rhea" id="RHEA-COMP:10360"/>
        <dbReference type="ChEBI" id="CHEBI:15378"/>
        <dbReference type="ChEBI" id="CHEBI:57856"/>
        <dbReference type="ChEBI" id="CHEBI:59789"/>
        <dbReference type="ChEBI" id="CHEBI:74269"/>
        <dbReference type="ChEBI" id="CHEBI:74513"/>
        <dbReference type="EC" id="2.1.1.216"/>
    </reaction>
</comment>
<keyword evidence="6 9" id="KW-0694">RNA-binding</keyword>
<evidence type="ECO:0000313" key="12">
    <source>
        <dbReference type="Proteomes" id="UP000813444"/>
    </source>
</evidence>
<dbReference type="EC" id="2.1.1.216" evidence="7 9"/>
<feature type="region of interest" description="Disordered" evidence="10">
    <location>
        <begin position="539"/>
        <end position="565"/>
    </location>
</feature>
<evidence type="ECO:0000256" key="5">
    <source>
        <dbReference type="ARBA" id="ARBA00022694"/>
    </source>
</evidence>
<comment type="caution">
    <text evidence="11">The sequence shown here is derived from an EMBL/GenBank/DDBJ whole genome shotgun (WGS) entry which is preliminary data.</text>
</comment>
<organism evidence="11 12">
    <name type="scientific">Stachybotrys elegans</name>
    <dbReference type="NCBI Taxonomy" id="80388"/>
    <lineage>
        <taxon>Eukaryota</taxon>
        <taxon>Fungi</taxon>
        <taxon>Dikarya</taxon>
        <taxon>Ascomycota</taxon>
        <taxon>Pezizomycotina</taxon>
        <taxon>Sordariomycetes</taxon>
        <taxon>Hypocreomycetidae</taxon>
        <taxon>Hypocreales</taxon>
        <taxon>Stachybotryaceae</taxon>
        <taxon>Stachybotrys</taxon>
    </lineage>
</organism>
<dbReference type="PANTHER" id="PTHR10631">
    <property type="entry name" value="N 2 ,N 2 -DIMETHYLGUANOSINE TRNA METHYLTRANSFERASE"/>
    <property type="match status" value="1"/>
</dbReference>
<dbReference type="PANTHER" id="PTHR10631:SF3">
    <property type="entry name" value="TRNA (GUANINE(26)-N(2))-DIMETHYLTRANSFERASE"/>
    <property type="match status" value="1"/>
</dbReference>
<dbReference type="FunFam" id="3.30.56.70:FF:000001">
    <property type="entry name" value="tRNA (guanine(26)-N(2))-dimethyltransferase"/>
    <property type="match status" value="1"/>
</dbReference>
<evidence type="ECO:0000256" key="4">
    <source>
        <dbReference type="ARBA" id="ARBA00022691"/>
    </source>
</evidence>
<feature type="compositionally biased region" description="Basic and acidic residues" evidence="10">
    <location>
        <begin position="63"/>
        <end position="72"/>
    </location>
</feature>
<reference evidence="11" key="1">
    <citation type="journal article" date="2021" name="Nat. Commun.">
        <title>Genetic determinants of endophytism in the Arabidopsis root mycobiome.</title>
        <authorList>
            <person name="Mesny F."/>
            <person name="Miyauchi S."/>
            <person name="Thiergart T."/>
            <person name="Pickel B."/>
            <person name="Atanasova L."/>
            <person name="Karlsson M."/>
            <person name="Huettel B."/>
            <person name="Barry K.W."/>
            <person name="Haridas S."/>
            <person name="Chen C."/>
            <person name="Bauer D."/>
            <person name="Andreopoulos W."/>
            <person name="Pangilinan J."/>
            <person name="LaButti K."/>
            <person name="Riley R."/>
            <person name="Lipzen A."/>
            <person name="Clum A."/>
            <person name="Drula E."/>
            <person name="Henrissat B."/>
            <person name="Kohler A."/>
            <person name="Grigoriev I.V."/>
            <person name="Martin F.M."/>
            <person name="Hacquard S."/>
        </authorList>
    </citation>
    <scope>NUCLEOTIDE SEQUENCE</scope>
    <source>
        <strain evidence="11">MPI-CAGE-CH-0235</strain>
    </source>
</reference>
<evidence type="ECO:0000256" key="2">
    <source>
        <dbReference type="ARBA" id="ARBA00022603"/>
    </source>
</evidence>
<dbReference type="GO" id="GO:0005634">
    <property type="term" value="C:nucleus"/>
    <property type="evidence" value="ECO:0007669"/>
    <property type="project" value="TreeGrafter"/>
</dbReference>
<dbReference type="EMBL" id="JAGPNK010000001">
    <property type="protein sequence ID" value="KAH7328276.1"/>
    <property type="molecule type" value="Genomic_DNA"/>
</dbReference>
<keyword evidence="4 9" id="KW-0949">S-adenosyl-L-methionine</keyword>
<dbReference type="AlphaFoldDB" id="A0A8K0WXW8"/>
<evidence type="ECO:0000313" key="11">
    <source>
        <dbReference type="EMBL" id="KAH7328276.1"/>
    </source>
</evidence>
<accession>A0A8K0WXW8</accession>
<name>A0A8K0WXW8_9HYPO</name>
<proteinExistence type="inferred from homology"/>
<dbReference type="OrthoDB" id="6349953at2759"/>
<dbReference type="Gene3D" id="3.30.56.70">
    <property type="entry name" value="N2,N2-dimethylguanosine tRNA methyltransferase, C-terminal domain"/>
    <property type="match status" value="1"/>
</dbReference>